<proteinExistence type="predicted"/>
<dbReference type="WBParaSite" id="scf7180000424109.g12313">
    <property type="protein sequence ID" value="scf7180000424109.g12313"/>
    <property type="gene ID" value="scf7180000424109.g12313"/>
</dbReference>
<accession>A0A915P9C9</accession>
<evidence type="ECO:0000313" key="2">
    <source>
        <dbReference type="WBParaSite" id="scf7180000424109.g12313"/>
    </source>
</evidence>
<protein>
    <submittedName>
        <fullName evidence="2">Uncharacterized protein</fullName>
    </submittedName>
</protein>
<dbReference type="AlphaFoldDB" id="A0A915P9C9"/>
<dbReference type="Proteomes" id="UP000887560">
    <property type="component" value="Unplaced"/>
</dbReference>
<organism evidence="1 2">
    <name type="scientific">Meloidogyne floridensis</name>
    <dbReference type="NCBI Taxonomy" id="298350"/>
    <lineage>
        <taxon>Eukaryota</taxon>
        <taxon>Metazoa</taxon>
        <taxon>Ecdysozoa</taxon>
        <taxon>Nematoda</taxon>
        <taxon>Chromadorea</taxon>
        <taxon>Rhabditida</taxon>
        <taxon>Tylenchina</taxon>
        <taxon>Tylenchomorpha</taxon>
        <taxon>Tylenchoidea</taxon>
        <taxon>Meloidogynidae</taxon>
        <taxon>Meloidogyninae</taxon>
        <taxon>Meloidogyne</taxon>
    </lineage>
</organism>
<name>A0A915P9C9_9BILA</name>
<sequence>MTSKFGKKAFNLLITIISFYLLNTIESAPRRQQQHVQLAEHSTGIQLSDQQTDIPPEINVEQPAYISERPDLEILNFLVNQMSILQDERLDNFINLLKIIRKNKRDILELFKSQGMFNQLLEFVEANLKRIQPEKKKSEKKNSKSWSEALIELKRTGFERVLESIDICQNLNNSVFRQVLLDYCKQEVKTKCETMFEAAKIPIKVNLDNSTNLTDKIFEDQELENVVFGKKRKNWLSFLDKLKGSKVLSRASSSSLSSVSSNLSCLSVKDLDLGETNE</sequence>
<evidence type="ECO:0000313" key="1">
    <source>
        <dbReference type="Proteomes" id="UP000887560"/>
    </source>
</evidence>
<keyword evidence="1" id="KW-1185">Reference proteome</keyword>
<reference evidence="2" key="1">
    <citation type="submission" date="2022-11" db="UniProtKB">
        <authorList>
            <consortium name="WormBaseParasite"/>
        </authorList>
    </citation>
    <scope>IDENTIFICATION</scope>
</reference>